<evidence type="ECO:0000313" key="1">
    <source>
        <dbReference type="EMBL" id="MSC50831.1"/>
    </source>
</evidence>
<comment type="caution">
    <text evidence="1">The sequence shown here is derived from an EMBL/GenBank/DDBJ whole genome shotgun (WGS) entry which is preliminary data.</text>
</comment>
<name>A0A844DB57_9FIRM</name>
<protein>
    <submittedName>
        <fullName evidence="1">Uncharacterized protein</fullName>
    </submittedName>
</protein>
<proteinExistence type="predicted"/>
<organism evidence="1 2">
    <name type="scientific">Faecalibacterium prausnitzii</name>
    <dbReference type="NCBI Taxonomy" id="853"/>
    <lineage>
        <taxon>Bacteria</taxon>
        <taxon>Bacillati</taxon>
        <taxon>Bacillota</taxon>
        <taxon>Clostridia</taxon>
        <taxon>Eubacteriales</taxon>
        <taxon>Oscillospiraceae</taxon>
        <taxon>Faecalibacterium</taxon>
    </lineage>
</organism>
<sequence length="117" mass="13229">MGFEIGGAFSFFAQNQPDTGNFNTWEVKMGFYDEAVHVLETIARALNGAFSYGSMADFYNRSTEKAPICPEFSKTAVRMKKHIRPPVRAEPERGLLQSKNQTDNISTCFLNSRRILL</sequence>
<reference evidence="1 2" key="1">
    <citation type="journal article" date="2019" name="Nat. Med.">
        <title>A library of human gut bacterial isolates paired with longitudinal multiomics data enables mechanistic microbiome research.</title>
        <authorList>
            <person name="Poyet M."/>
            <person name="Groussin M."/>
            <person name="Gibbons S.M."/>
            <person name="Avila-Pacheco J."/>
            <person name="Jiang X."/>
            <person name="Kearney S.M."/>
            <person name="Perrotta A.R."/>
            <person name="Berdy B."/>
            <person name="Zhao S."/>
            <person name="Lieberman T.D."/>
            <person name="Swanson P.K."/>
            <person name="Smith M."/>
            <person name="Roesemann S."/>
            <person name="Alexander J.E."/>
            <person name="Rich S.A."/>
            <person name="Livny J."/>
            <person name="Vlamakis H."/>
            <person name="Clish C."/>
            <person name="Bullock K."/>
            <person name="Deik A."/>
            <person name="Scott J."/>
            <person name="Pierce K.A."/>
            <person name="Xavier R.J."/>
            <person name="Alm E.J."/>
        </authorList>
    </citation>
    <scope>NUCLEOTIDE SEQUENCE [LARGE SCALE GENOMIC DNA]</scope>
    <source>
        <strain evidence="1 2">BIOML-B1</strain>
    </source>
</reference>
<dbReference type="EMBL" id="WKQM01000003">
    <property type="protein sequence ID" value="MSC50831.1"/>
    <property type="molecule type" value="Genomic_DNA"/>
</dbReference>
<accession>A0A844DB57</accession>
<gene>
    <name evidence="1" type="ORF">GKE10_02685</name>
</gene>
<dbReference type="Proteomes" id="UP000462091">
    <property type="component" value="Unassembled WGS sequence"/>
</dbReference>
<evidence type="ECO:0000313" key="2">
    <source>
        <dbReference type="Proteomes" id="UP000462091"/>
    </source>
</evidence>
<dbReference type="AlphaFoldDB" id="A0A844DB57"/>
<dbReference type="RefSeq" id="WP_154265429.1">
    <property type="nucleotide sequence ID" value="NZ_WKQM01000003.1"/>
</dbReference>